<organism evidence="1 2">
    <name type="scientific">Palleniella muris</name>
    <dbReference type="NCBI Taxonomy" id="3038145"/>
    <lineage>
        <taxon>Bacteria</taxon>
        <taxon>Pseudomonadati</taxon>
        <taxon>Bacteroidota</taxon>
        <taxon>Bacteroidia</taxon>
        <taxon>Bacteroidales</taxon>
        <taxon>Prevotellaceae</taxon>
        <taxon>Palleniella</taxon>
    </lineage>
</organism>
<comment type="caution">
    <text evidence="1">The sequence shown here is derived from an EMBL/GenBank/DDBJ whole genome shotgun (WGS) entry which is preliminary data.</text>
</comment>
<accession>A0AC61QML2</accession>
<dbReference type="EMBL" id="SRZC01000025">
    <property type="protein sequence ID" value="TGX80496.1"/>
    <property type="molecule type" value="Genomic_DNA"/>
</dbReference>
<name>A0AC61QML2_9BACT</name>
<protein>
    <submittedName>
        <fullName evidence="1">Uncharacterized protein</fullName>
    </submittedName>
</protein>
<evidence type="ECO:0000313" key="1">
    <source>
        <dbReference type="EMBL" id="TGX80496.1"/>
    </source>
</evidence>
<evidence type="ECO:0000313" key="2">
    <source>
        <dbReference type="Proteomes" id="UP000308886"/>
    </source>
</evidence>
<keyword evidence="2" id="KW-1185">Reference proteome</keyword>
<gene>
    <name evidence="1" type="ORF">E5358_12630</name>
</gene>
<reference evidence="1" key="1">
    <citation type="submission" date="2019-04" db="EMBL/GenBank/DDBJ databases">
        <title>Microbes associate with the intestines of laboratory mice.</title>
        <authorList>
            <person name="Navarre W."/>
            <person name="Wong E."/>
            <person name="Huang K."/>
            <person name="Tropini C."/>
            <person name="Ng K."/>
            <person name="Yu B."/>
        </authorList>
    </citation>
    <scope>NUCLEOTIDE SEQUENCE</scope>
    <source>
        <strain evidence="1">NM73_A23</strain>
    </source>
</reference>
<sequence>MNKENIEIQLRNWFSQMTKKYSWLRIKFEFNEVRGVFLVSFSPVCQIELSDEFNFDAMNFADEMNATYGNEAPLFTDEETLFRLSAEAEVISSHAFVSFGKPSTTLITVHQQRAYGSWTSAANTTTAPAGKNFRQTQPATYALAA</sequence>
<proteinExistence type="predicted"/>
<dbReference type="Proteomes" id="UP000308886">
    <property type="component" value="Unassembled WGS sequence"/>
</dbReference>